<dbReference type="GO" id="GO:0005536">
    <property type="term" value="F:D-glucose binding"/>
    <property type="evidence" value="ECO:0007669"/>
    <property type="project" value="InterPro"/>
</dbReference>
<dbReference type="InterPro" id="IPR022672">
    <property type="entry name" value="Hexokinase_N"/>
</dbReference>
<dbReference type="GO" id="GO:0005829">
    <property type="term" value="C:cytosol"/>
    <property type="evidence" value="ECO:0007669"/>
    <property type="project" value="TreeGrafter"/>
</dbReference>
<evidence type="ECO:0000256" key="11">
    <source>
        <dbReference type="ARBA" id="ARBA00047905"/>
    </source>
</evidence>
<dbReference type="SMR" id="A0A0M5J1F5"/>
<dbReference type="Pfam" id="PF03727">
    <property type="entry name" value="Hexokinase_2"/>
    <property type="match status" value="3"/>
</dbReference>
<feature type="domain" description="Hexokinase C-terminal" evidence="16">
    <location>
        <begin position="248"/>
        <end position="482"/>
    </location>
</feature>
<evidence type="ECO:0000256" key="9">
    <source>
        <dbReference type="ARBA" id="ARBA00023152"/>
    </source>
</evidence>
<dbReference type="FunFam" id="3.30.420.40:FF:000095">
    <property type="entry name" value="Phosphotransferase"/>
    <property type="match status" value="1"/>
</dbReference>
<dbReference type="GO" id="GO:0005739">
    <property type="term" value="C:mitochondrion"/>
    <property type="evidence" value="ECO:0007669"/>
    <property type="project" value="TreeGrafter"/>
</dbReference>
<feature type="domain" description="Hexokinase N-terminal" evidence="15">
    <location>
        <begin position="509"/>
        <end position="702"/>
    </location>
</feature>
<organism evidence="17 18">
    <name type="scientific">Drosophila busckii</name>
    <name type="common">Fruit fly</name>
    <dbReference type="NCBI Taxonomy" id="30019"/>
    <lineage>
        <taxon>Eukaryota</taxon>
        <taxon>Metazoa</taxon>
        <taxon>Ecdysozoa</taxon>
        <taxon>Arthropoda</taxon>
        <taxon>Hexapoda</taxon>
        <taxon>Insecta</taxon>
        <taxon>Pterygota</taxon>
        <taxon>Neoptera</taxon>
        <taxon>Endopterygota</taxon>
        <taxon>Diptera</taxon>
        <taxon>Brachycera</taxon>
        <taxon>Muscomorpha</taxon>
        <taxon>Ephydroidea</taxon>
        <taxon>Drosophilidae</taxon>
        <taxon>Drosophila</taxon>
    </lineage>
</organism>
<comment type="function">
    <text evidence="14">Catalyzes the phosphorylation of various hexoses to hexose 6-phosphate.</text>
</comment>
<dbReference type="CDD" id="cd24019">
    <property type="entry name" value="ASKHA_NBD_HK_meta"/>
    <property type="match status" value="1"/>
</dbReference>
<evidence type="ECO:0000256" key="4">
    <source>
        <dbReference type="ARBA" id="ARBA00012324"/>
    </source>
</evidence>
<dbReference type="OrthoDB" id="419537at2759"/>
<feature type="domain" description="Hexokinase C-terminal" evidence="16">
    <location>
        <begin position="708"/>
        <end position="942"/>
    </location>
</feature>
<evidence type="ECO:0000256" key="6">
    <source>
        <dbReference type="ARBA" id="ARBA00022741"/>
    </source>
</evidence>
<dbReference type="GO" id="GO:0004340">
    <property type="term" value="F:glucokinase activity"/>
    <property type="evidence" value="ECO:0007669"/>
    <property type="project" value="TreeGrafter"/>
</dbReference>
<evidence type="ECO:0000256" key="1">
    <source>
        <dbReference type="ARBA" id="ARBA00004888"/>
    </source>
</evidence>
<dbReference type="InterPro" id="IPR022673">
    <property type="entry name" value="Hexokinase_C"/>
</dbReference>
<name>A0A0M5J1F5_DROBS</name>
<comment type="catalytic activity">
    <reaction evidence="12">
        <text>D-glucose + ATP = D-glucose 6-phosphate + ADP + H(+)</text>
        <dbReference type="Rhea" id="RHEA:17825"/>
        <dbReference type="ChEBI" id="CHEBI:4167"/>
        <dbReference type="ChEBI" id="CHEBI:15378"/>
        <dbReference type="ChEBI" id="CHEBI:30616"/>
        <dbReference type="ChEBI" id="CHEBI:61548"/>
        <dbReference type="ChEBI" id="CHEBI:456216"/>
        <dbReference type="EC" id="2.7.1.1"/>
    </reaction>
    <physiologicalReaction direction="left-to-right" evidence="12">
        <dbReference type="Rhea" id="RHEA:17826"/>
    </physiologicalReaction>
</comment>
<comment type="catalytic activity">
    <reaction evidence="10">
        <text>a D-hexose + ATP = a D-hexose 6-phosphate + ADP + H(+)</text>
        <dbReference type="Rhea" id="RHEA:22740"/>
        <dbReference type="ChEBI" id="CHEBI:4194"/>
        <dbReference type="ChEBI" id="CHEBI:15378"/>
        <dbReference type="ChEBI" id="CHEBI:30616"/>
        <dbReference type="ChEBI" id="CHEBI:229467"/>
        <dbReference type="ChEBI" id="CHEBI:456216"/>
        <dbReference type="EC" id="2.7.1.1"/>
    </reaction>
    <physiologicalReaction direction="left-to-right" evidence="10">
        <dbReference type="Rhea" id="RHEA:22741"/>
    </physiologicalReaction>
</comment>
<evidence type="ECO:0000256" key="3">
    <source>
        <dbReference type="ARBA" id="ARBA00009225"/>
    </source>
</evidence>
<dbReference type="Gene3D" id="3.40.367.20">
    <property type="match status" value="3"/>
</dbReference>
<dbReference type="PRINTS" id="PR00475">
    <property type="entry name" value="HEXOKINASE"/>
</dbReference>
<dbReference type="GO" id="GO:0006006">
    <property type="term" value="P:glucose metabolic process"/>
    <property type="evidence" value="ECO:0007669"/>
    <property type="project" value="TreeGrafter"/>
</dbReference>
<evidence type="ECO:0000256" key="10">
    <source>
        <dbReference type="ARBA" id="ARBA00044613"/>
    </source>
</evidence>
<dbReference type="Gene3D" id="3.30.420.40">
    <property type="match status" value="3"/>
</dbReference>
<evidence type="ECO:0000256" key="2">
    <source>
        <dbReference type="ARBA" id="ARBA00005028"/>
    </source>
</evidence>
<evidence type="ECO:0000313" key="17">
    <source>
        <dbReference type="EMBL" id="ALC45686.1"/>
    </source>
</evidence>
<evidence type="ECO:0000256" key="14">
    <source>
        <dbReference type="ARBA" id="ARBA00059457"/>
    </source>
</evidence>
<keyword evidence="6" id="KW-0547">Nucleotide-binding</keyword>
<dbReference type="GO" id="GO:0008865">
    <property type="term" value="F:fructokinase activity"/>
    <property type="evidence" value="ECO:0007669"/>
    <property type="project" value="TreeGrafter"/>
</dbReference>
<dbReference type="EMBL" id="CP012526">
    <property type="protein sequence ID" value="ALC45686.1"/>
    <property type="molecule type" value="Genomic_DNA"/>
</dbReference>
<reference evidence="17 18" key="1">
    <citation type="submission" date="2015-08" db="EMBL/GenBank/DDBJ databases">
        <title>Ancestral chromatin configuration constrains chromatin evolution on differentiating sex chromosomes in Drosophila.</title>
        <authorList>
            <person name="Zhou Q."/>
            <person name="Bachtrog D."/>
        </authorList>
    </citation>
    <scope>NUCLEOTIDE SEQUENCE [LARGE SCALE GENOMIC DNA]</scope>
    <source>
        <tissue evidence="17">Whole larvae</tissue>
    </source>
</reference>
<dbReference type="GO" id="GO:0006096">
    <property type="term" value="P:glycolytic process"/>
    <property type="evidence" value="ECO:0007669"/>
    <property type="project" value="UniProtKB-UniPathway"/>
</dbReference>
<dbReference type="GO" id="GO:0001678">
    <property type="term" value="P:intracellular glucose homeostasis"/>
    <property type="evidence" value="ECO:0007669"/>
    <property type="project" value="InterPro"/>
</dbReference>
<accession>A0A0M5J1F5</accession>
<comment type="catalytic activity">
    <reaction evidence="11">
        <text>D-fructose + ATP = D-fructose 6-phosphate + ADP + H(+)</text>
        <dbReference type="Rhea" id="RHEA:16125"/>
        <dbReference type="ChEBI" id="CHEBI:15378"/>
        <dbReference type="ChEBI" id="CHEBI:30616"/>
        <dbReference type="ChEBI" id="CHEBI:37721"/>
        <dbReference type="ChEBI" id="CHEBI:61527"/>
        <dbReference type="ChEBI" id="CHEBI:456216"/>
        <dbReference type="EC" id="2.7.1.1"/>
    </reaction>
    <physiologicalReaction direction="left-to-right" evidence="11">
        <dbReference type="Rhea" id="RHEA:16126"/>
    </physiologicalReaction>
</comment>
<gene>
    <name evidence="17" type="ORF">Dbus_chr3Rg436</name>
</gene>
<comment type="pathway">
    <text evidence="2">Carbohydrate metabolism; hexose metabolism.</text>
</comment>
<evidence type="ECO:0000256" key="8">
    <source>
        <dbReference type="ARBA" id="ARBA00022840"/>
    </source>
</evidence>
<dbReference type="Pfam" id="PF00349">
    <property type="entry name" value="Hexokinase_1"/>
    <property type="match status" value="3"/>
</dbReference>
<comment type="similarity">
    <text evidence="3">Belongs to the hexokinase family.</text>
</comment>
<comment type="catalytic activity">
    <reaction evidence="13">
        <text>D-mannose + ATP = D-mannose 6-phosphate + ADP + H(+)</text>
        <dbReference type="Rhea" id="RHEA:11028"/>
        <dbReference type="ChEBI" id="CHEBI:4208"/>
        <dbReference type="ChEBI" id="CHEBI:15378"/>
        <dbReference type="ChEBI" id="CHEBI:30616"/>
        <dbReference type="ChEBI" id="CHEBI:58735"/>
        <dbReference type="ChEBI" id="CHEBI:456216"/>
        <dbReference type="EC" id="2.7.1.1"/>
    </reaction>
    <physiologicalReaction direction="left-to-right" evidence="13">
        <dbReference type="Rhea" id="RHEA:11029"/>
    </physiologicalReaction>
</comment>
<dbReference type="SUPFAM" id="SSF53067">
    <property type="entry name" value="Actin-like ATPase domain"/>
    <property type="match status" value="6"/>
</dbReference>
<keyword evidence="8" id="KW-0067">ATP-binding</keyword>
<evidence type="ECO:0000259" key="16">
    <source>
        <dbReference type="Pfam" id="PF03727"/>
    </source>
</evidence>
<keyword evidence="18" id="KW-1185">Reference proteome</keyword>
<keyword evidence="7" id="KW-0418">Kinase</keyword>
<dbReference type="InterPro" id="IPR043129">
    <property type="entry name" value="ATPase_NBD"/>
</dbReference>
<feature type="domain" description="Hexokinase C-terminal" evidence="16">
    <location>
        <begin position="1174"/>
        <end position="1408"/>
    </location>
</feature>
<evidence type="ECO:0000256" key="12">
    <source>
        <dbReference type="ARBA" id="ARBA00048160"/>
    </source>
</evidence>
<keyword evidence="9" id="KW-0324">Glycolysis</keyword>
<dbReference type="STRING" id="30019.A0A0M5J1F5"/>
<evidence type="ECO:0000259" key="15">
    <source>
        <dbReference type="Pfam" id="PF00349"/>
    </source>
</evidence>
<comment type="pathway">
    <text evidence="1">Carbohydrate degradation; glycolysis; D-glyceraldehyde 3-phosphate and glycerone phosphate from D-glucose: step 1/4.</text>
</comment>
<protein>
    <recommendedName>
        <fullName evidence="4">hexokinase</fullName>
        <ecNumber evidence="4">2.7.1.1</ecNumber>
    </recommendedName>
</protein>
<evidence type="ECO:0000256" key="5">
    <source>
        <dbReference type="ARBA" id="ARBA00022679"/>
    </source>
</evidence>
<feature type="domain" description="Hexokinase N-terminal" evidence="15">
    <location>
        <begin position="975"/>
        <end position="1168"/>
    </location>
</feature>
<keyword evidence="5" id="KW-0808">Transferase</keyword>
<evidence type="ECO:0000256" key="13">
    <source>
        <dbReference type="ARBA" id="ARBA00050361"/>
    </source>
</evidence>
<dbReference type="GO" id="GO:0005524">
    <property type="term" value="F:ATP binding"/>
    <property type="evidence" value="ECO:0007669"/>
    <property type="project" value="UniProtKB-KW"/>
</dbReference>
<dbReference type="EC" id="2.7.1.1" evidence="4"/>
<dbReference type="PROSITE" id="PS51748">
    <property type="entry name" value="HEXOKINASE_2"/>
    <property type="match status" value="3"/>
</dbReference>
<dbReference type="PANTHER" id="PTHR19443:SF16">
    <property type="entry name" value="HEXOKINASE TYPE 1-RELATED"/>
    <property type="match status" value="1"/>
</dbReference>
<dbReference type="UniPathway" id="UPA00109">
    <property type="reaction ID" value="UER00180"/>
</dbReference>
<dbReference type="PANTHER" id="PTHR19443">
    <property type="entry name" value="HEXOKINASE"/>
    <property type="match status" value="1"/>
</dbReference>
<dbReference type="InterPro" id="IPR019807">
    <property type="entry name" value="Hexokinase_BS"/>
</dbReference>
<feature type="domain" description="Hexokinase N-terminal" evidence="15">
    <location>
        <begin position="48"/>
        <end position="242"/>
    </location>
</feature>
<dbReference type="PROSITE" id="PS00378">
    <property type="entry name" value="HEXOKINASE_1"/>
    <property type="match status" value="1"/>
</dbReference>
<proteinExistence type="inferred from homology"/>
<dbReference type="FunFam" id="3.40.367.20:FF:000005">
    <property type="entry name" value="Phosphotransferase"/>
    <property type="match status" value="3"/>
</dbReference>
<evidence type="ECO:0000313" key="18">
    <source>
        <dbReference type="Proteomes" id="UP000494163"/>
    </source>
</evidence>
<evidence type="ECO:0000256" key="7">
    <source>
        <dbReference type="ARBA" id="ARBA00022777"/>
    </source>
</evidence>
<dbReference type="InterPro" id="IPR001312">
    <property type="entry name" value="Hexokinase"/>
</dbReference>
<dbReference type="FunFam" id="3.30.420.40:FF:000805">
    <property type="entry name" value="Hexokinase-2"/>
    <property type="match status" value="2"/>
</dbReference>
<dbReference type="OMA" id="RKLAPNC"/>
<dbReference type="UniPathway" id="UPA00242"/>
<sequence length="1415" mass="157231">MLATKFLQFSAHFQNKSIAKFQVQRRQHSARILRGQRPHPKTQFQEAYELCAKLQLSNATLHELVKRTTGELKRGLDQQQHAQASVKCYPTHVQQLPTGQEQGKFLAVDLAGSDFRVLLFKLSGKRQMQIASRKCSISKQLRSGCGEELFDYVARCLAKFCKRHQVAKDILPLGFAFNFAYEQQALDRGVLSSWSKGFDCNDVVGQDVVQLLQAALNRREDLLVQVVAVLNAATGTLLACAFKQPACRIGLIVGDSTNACYVEQSKNVQMFENKNSLKCHMLINTEWGAMGEDGALEFMLTPFDLMLDKLSAEPGKRIFEKCISSCYLGELVRLILLELICQGSIFRTQSCERLQLKNQFDCGFICDIESDAVGSYVHCKQVLAELGILKPSVKDMACVRYICEAVSTRSAKLVACGIVALINKMQLQHVVVAIDGSLYRCHPRYHTLLLHNVANLLHPSIRFNIVHTKDGAGVGAALLAALAAESNPPEKCSIYEMTVAQVEFPEAYAICKQFTLSVAQMLEIRARLRGEIEKGLGKETNPTAVVKCYANYIHTLPTGKETGKFLALDIGGRVFRVMHVTLNGTPDVDIISKSFVVDKALMTASGQIFFDFIAECLHTFCKELAPGVGYLPLGLCFAFPIKKIGPNKAILTTWTKGFSCPDVVGQDVVQLLQEAIERRGDLKIRTVAIINDTTATLMSSAFRHKNCQMGIVVGTGCNACYLEDSKNVELLEEAERNKHPKTIVNCEWGAFGDNGALDFVRTPIDQLLDSESINPRKQTFEKCTSGLYMGELLRLILIELLDKGVIFKNFKSDLLREPGKLEPKFIFQIESDLPGQYHNTAAVMDYFGFRRVLRRDLDCVRYICQTITKRSAQLVACGIACLIDKVKCTDCSVGIEGGVYRFHPNYHDYLLYNVTLLMKGAARCELVLSDYGAGLAAALVASVARKSVTPRIRSVLPKPRSFAMAAITQFPAAFEICKPFMLTDQQMQEIVVRLNKEINMGLGRDTHARAVVKCYITHVHDLPSGNERGRFLALDLGGTNFRVLLVTLSSDSDVDILSKSYVMDKSLLVGPGRALFDFIAECLSNFCKEQNIDKEEMPLGFTFSFPVQQIGLDKGILTSWTKGFKCEGVIGKNVVELLQHAIERRGDVKIKIVAILNDTTGTLVSCAYKQRNCRIGLIVGTGSNACYMERTGNTEMYEGYQTSNKPNMIVNTEWGAFGDNGVLDFVRTSYDKRIDQESINPHKQTFEKCISGMYMGELVRLIIVDLMEQGAIFKNLKSQSIYEKWRFETSFISEIESDEPGHHRNCANILDQLGIRGATDNDMQCVQAICETISTRSAKLVSCGLVCLINKMNAKDCAIGIDGGVYRFHPKYHDLLVDNMTKLLRGSAKFELLLSEDGSGRGAALIASVAASRKK</sequence>
<dbReference type="Proteomes" id="UP000494163">
    <property type="component" value="Chromosome 3R"/>
</dbReference>